<evidence type="ECO:0000256" key="6">
    <source>
        <dbReference type="HAMAP-Rule" id="MF_01885"/>
    </source>
</evidence>
<dbReference type="CDD" id="cd18094">
    <property type="entry name" value="SpoU-like_TrmL"/>
    <property type="match status" value="1"/>
</dbReference>
<feature type="binding site" evidence="6 7">
    <location>
        <position position="122"/>
    </location>
    <ligand>
        <name>S-adenosyl-L-methionine</name>
        <dbReference type="ChEBI" id="CHEBI:59789"/>
    </ligand>
</feature>
<keyword evidence="5 6" id="KW-0819">tRNA processing</keyword>
<keyword evidence="1 6" id="KW-0963">Cytoplasm</keyword>
<keyword evidence="4 6" id="KW-0949">S-adenosyl-L-methionine</keyword>
<keyword evidence="3 6" id="KW-0808">Transferase</keyword>
<feature type="binding site" evidence="6 7">
    <location>
        <position position="80"/>
    </location>
    <ligand>
        <name>S-adenosyl-L-methionine</name>
        <dbReference type="ChEBI" id="CHEBI:59789"/>
    </ligand>
</feature>
<comment type="subunit">
    <text evidence="6">Homodimer.</text>
</comment>
<dbReference type="Gene3D" id="3.40.1280.10">
    <property type="match status" value="1"/>
</dbReference>
<name>A0A1L3JAZ2_9SPHN</name>
<protein>
    <recommendedName>
        <fullName evidence="6">tRNA (cytidine(34)-2'-O)-methyltransferase</fullName>
        <ecNumber evidence="6">2.1.1.207</ecNumber>
    </recommendedName>
    <alternativeName>
        <fullName evidence="6">tRNA (cytidine/uridine-2'-O-)-methyltransferase TrmL</fullName>
    </alternativeName>
</protein>
<reference evidence="9 10" key="1">
    <citation type="submission" date="2016-11" db="EMBL/GenBank/DDBJ databases">
        <title>Sphingorhabdus sp. LPB0140, isolated from marine environment.</title>
        <authorList>
            <person name="Kim E."/>
            <person name="Yi H."/>
        </authorList>
    </citation>
    <scope>NUCLEOTIDE SEQUENCE [LARGE SCALE GENOMIC DNA]</scope>
    <source>
        <strain evidence="9 10">LPB0140</strain>
    </source>
</reference>
<feature type="binding site" evidence="6 7">
    <location>
        <position position="130"/>
    </location>
    <ligand>
        <name>S-adenosyl-L-methionine</name>
        <dbReference type="ChEBI" id="CHEBI:59789"/>
    </ligand>
</feature>
<dbReference type="InterPro" id="IPR029028">
    <property type="entry name" value="Alpha/beta_knot_MTases"/>
</dbReference>
<keyword evidence="10" id="KW-1185">Reference proteome</keyword>
<dbReference type="InterPro" id="IPR001537">
    <property type="entry name" value="SpoU_MeTrfase"/>
</dbReference>
<feature type="binding site" evidence="6 7">
    <location>
        <position position="102"/>
    </location>
    <ligand>
        <name>S-adenosyl-L-methionine</name>
        <dbReference type="ChEBI" id="CHEBI:59789"/>
    </ligand>
</feature>
<organism evidence="9 10">
    <name type="scientific">Sphingorhabdus lutea</name>
    <dbReference type="NCBI Taxonomy" id="1913578"/>
    <lineage>
        <taxon>Bacteria</taxon>
        <taxon>Pseudomonadati</taxon>
        <taxon>Pseudomonadota</taxon>
        <taxon>Alphaproteobacteria</taxon>
        <taxon>Sphingomonadales</taxon>
        <taxon>Sphingomonadaceae</taxon>
        <taxon>Sphingorhabdus</taxon>
    </lineage>
</organism>
<dbReference type="Proteomes" id="UP000242561">
    <property type="component" value="Chromosome"/>
</dbReference>
<dbReference type="GO" id="GO:0141098">
    <property type="term" value="F:tRNA (cytidine(34)-2'-O)-methyltransferase activity"/>
    <property type="evidence" value="ECO:0007669"/>
    <property type="project" value="RHEA"/>
</dbReference>
<feature type="domain" description="tRNA/rRNA methyltransferase SpoU type" evidence="8">
    <location>
        <begin position="2"/>
        <end position="142"/>
    </location>
</feature>
<dbReference type="KEGG" id="sphl:LPB140_04740"/>
<evidence type="ECO:0000259" key="8">
    <source>
        <dbReference type="Pfam" id="PF00588"/>
    </source>
</evidence>
<dbReference type="EMBL" id="CP018154">
    <property type="protein sequence ID" value="APG62223.1"/>
    <property type="molecule type" value="Genomic_DNA"/>
</dbReference>
<evidence type="ECO:0000313" key="10">
    <source>
        <dbReference type="Proteomes" id="UP000242561"/>
    </source>
</evidence>
<comment type="catalytic activity">
    <reaction evidence="6">
        <text>cytidine(34) in tRNA + S-adenosyl-L-methionine = 2'-O-methylcytidine(34) in tRNA + S-adenosyl-L-homocysteine + H(+)</text>
        <dbReference type="Rhea" id="RHEA:43084"/>
        <dbReference type="Rhea" id="RHEA-COMP:10331"/>
        <dbReference type="Rhea" id="RHEA-COMP:10332"/>
        <dbReference type="ChEBI" id="CHEBI:15378"/>
        <dbReference type="ChEBI" id="CHEBI:57856"/>
        <dbReference type="ChEBI" id="CHEBI:59789"/>
        <dbReference type="ChEBI" id="CHEBI:74495"/>
        <dbReference type="ChEBI" id="CHEBI:82748"/>
        <dbReference type="EC" id="2.1.1.207"/>
    </reaction>
</comment>
<comment type="subcellular location">
    <subcellularLocation>
        <location evidence="6">Cytoplasm</location>
    </subcellularLocation>
</comment>
<dbReference type="PANTHER" id="PTHR42971:SF1">
    <property type="entry name" value="TRNA (CYTIDINE(34)-2'-O)-METHYLTRANSFERASE"/>
    <property type="match status" value="1"/>
</dbReference>
<dbReference type="SUPFAM" id="SSF75217">
    <property type="entry name" value="alpha/beta knot"/>
    <property type="match status" value="1"/>
</dbReference>
<dbReference type="GO" id="GO:0003723">
    <property type="term" value="F:RNA binding"/>
    <property type="evidence" value="ECO:0007669"/>
    <property type="project" value="InterPro"/>
</dbReference>
<evidence type="ECO:0000256" key="4">
    <source>
        <dbReference type="ARBA" id="ARBA00022691"/>
    </source>
</evidence>
<comment type="similarity">
    <text evidence="6">Belongs to the class IV-like SAM-binding methyltransferase superfamily. RNA methyltransferase TrmH family. TrmL subfamily.</text>
</comment>
<dbReference type="AlphaFoldDB" id="A0A1L3JAZ2"/>
<dbReference type="EC" id="2.1.1.207" evidence="6"/>
<evidence type="ECO:0000256" key="7">
    <source>
        <dbReference type="PIRSR" id="PIRSR029256-1"/>
    </source>
</evidence>
<dbReference type="RefSeq" id="WP_072558874.1">
    <property type="nucleotide sequence ID" value="NZ_CP018154.1"/>
</dbReference>
<dbReference type="Pfam" id="PF00588">
    <property type="entry name" value="SpoU_methylase"/>
    <property type="match status" value="1"/>
</dbReference>
<evidence type="ECO:0000256" key="1">
    <source>
        <dbReference type="ARBA" id="ARBA00022490"/>
    </source>
</evidence>
<dbReference type="GO" id="GO:0005737">
    <property type="term" value="C:cytoplasm"/>
    <property type="evidence" value="ECO:0007669"/>
    <property type="project" value="UniProtKB-SubCell"/>
</dbReference>
<dbReference type="STRING" id="1913578.LPB140_04740"/>
<evidence type="ECO:0000313" key="9">
    <source>
        <dbReference type="EMBL" id="APG62223.1"/>
    </source>
</evidence>
<dbReference type="GO" id="GO:0002130">
    <property type="term" value="P:wobble position ribose methylation"/>
    <property type="evidence" value="ECO:0007669"/>
    <property type="project" value="TreeGrafter"/>
</dbReference>
<dbReference type="GO" id="GO:0141102">
    <property type="term" value="F:tRNA (5-carboxymethylaminomethyluridine(34)-2'-O)-methyltransferase activity"/>
    <property type="evidence" value="ECO:0007669"/>
    <property type="project" value="RHEA"/>
</dbReference>
<dbReference type="InterPro" id="IPR016914">
    <property type="entry name" value="TrmL"/>
</dbReference>
<dbReference type="HAMAP" id="MF_01885">
    <property type="entry name" value="tRNA_methyltr_TrmL"/>
    <property type="match status" value="1"/>
</dbReference>
<dbReference type="InterPro" id="IPR029026">
    <property type="entry name" value="tRNA_m1G_MTases_N"/>
</dbReference>
<evidence type="ECO:0000256" key="5">
    <source>
        <dbReference type="ARBA" id="ARBA00022694"/>
    </source>
</evidence>
<evidence type="ECO:0000256" key="2">
    <source>
        <dbReference type="ARBA" id="ARBA00022603"/>
    </source>
</evidence>
<gene>
    <name evidence="6" type="primary">trmL</name>
    <name evidence="9" type="ORF">LPB140_04740</name>
</gene>
<dbReference type="PANTHER" id="PTHR42971">
    <property type="entry name" value="TRNA (CYTIDINE(34)-2'-O)-METHYLTRANSFERASE"/>
    <property type="match status" value="1"/>
</dbReference>
<dbReference type="PIRSF" id="PIRSF029256">
    <property type="entry name" value="SpoU_TrmH_prd"/>
    <property type="match status" value="1"/>
</dbReference>
<comment type="function">
    <text evidence="6">Methylates the ribose at the nucleotide 34 wobble position in the two leucyl isoacceptors tRNA(Leu)(CmAA) and tRNA(Leu)(cmnm5UmAA). Catalyzes the methyl transfer from S-adenosyl-L-methionine to the 2'-OH of the wobble nucleotide.</text>
</comment>
<sequence>MRLSLFQPDIAGNVGTMMRLCACFGLDCDIIEPCGFAFGERALRRSGMDYAEKVNYHRHADWDKFCEFLHMNGKPRIIAMSSKAATPLHLFKFRPDDVILMGRESAGLPEHVHAQVDERIIIPMQPGFRSLNVAVAASMAMFEAMRQTDQIPNFLSNNEAGVS</sequence>
<accession>A0A1L3JAZ2</accession>
<proteinExistence type="inferred from homology"/>
<keyword evidence="2 6" id="KW-0489">Methyltransferase</keyword>
<comment type="catalytic activity">
    <reaction evidence="6">
        <text>5-carboxymethylaminomethyluridine(34) in tRNA(Leu) + S-adenosyl-L-methionine = 5-carboxymethylaminomethyl-2'-O-methyluridine(34) in tRNA(Leu) + S-adenosyl-L-homocysteine + H(+)</text>
        <dbReference type="Rhea" id="RHEA:43088"/>
        <dbReference type="Rhea" id="RHEA-COMP:10333"/>
        <dbReference type="Rhea" id="RHEA-COMP:10334"/>
        <dbReference type="ChEBI" id="CHEBI:15378"/>
        <dbReference type="ChEBI" id="CHEBI:57856"/>
        <dbReference type="ChEBI" id="CHEBI:59789"/>
        <dbReference type="ChEBI" id="CHEBI:74508"/>
        <dbReference type="ChEBI" id="CHEBI:74511"/>
        <dbReference type="EC" id="2.1.1.207"/>
    </reaction>
</comment>
<evidence type="ECO:0000256" key="3">
    <source>
        <dbReference type="ARBA" id="ARBA00022679"/>
    </source>
</evidence>
<dbReference type="OrthoDB" id="9789043at2"/>